<proteinExistence type="predicted"/>
<name>A0ABY9X8Y8_9BACT</name>
<keyword evidence="2" id="KW-1133">Transmembrane helix</keyword>
<keyword evidence="2" id="KW-0472">Membrane</keyword>
<keyword evidence="4" id="KW-1185">Reference proteome</keyword>
<sequence>MPSNEPGMVIDLQKERLRRGMARYHREPIQTWRRKVKLTLAATALLGLLAGLLHIVLETGDGEAGGRGEESLGNESPFLPSSVDRQDLVGPAWFTTTGGGRSTGR</sequence>
<dbReference type="Proteomes" id="UP001611383">
    <property type="component" value="Chromosome"/>
</dbReference>
<evidence type="ECO:0000313" key="3">
    <source>
        <dbReference type="EMBL" id="WNG51841.1"/>
    </source>
</evidence>
<reference evidence="3 4" key="1">
    <citation type="submission" date="2019-08" db="EMBL/GenBank/DDBJ databases">
        <title>Archangium and Cystobacter genomes.</title>
        <authorList>
            <person name="Chen I.-C.K."/>
            <person name="Wielgoss S."/>
        </authorList>
    </citation>
    <scope>NUCLEOTIDE SEQUENCE [LARGE SCALE GENOMIC DNA]</scope>
    <source>
        <strain evidence="3 4">Cbm 6</strain>
    </source>
</reference>
<evidence type="ECO:0000256" key="1">
    <source>
        <dbReference type="SAM" id="MobiDB-lite"/>
    </source>
</evidence>
<organism evidence="3 4">
    <name type="scientific">Archangium minus</name>
    <dbReference type="NCBI Taxonomy" id="83450"/>
    <lineage>
        <taxon>Bacteria</taxon>
        <taxon>Pseudomonadati</taxon>
        <taxon>Myxococcota</taxon>
        <taxon>Myxococcia</taxon>
        <taxon>Myxococcales</taxon>
        <taxon>Cystobacterineae</taxon>
        <taxon>Archangiaceae</taxon>
        <taxon>Archangium</taxon>
    </lineage>
</organism>
<feature type="region of interest" description="Disordered" evidence="1">
    <location>
        <begin position="63"/>
        <end position="105"/>
    </location>
</feature>
<protein>
    <submittedName>
        <fullName evidence="3">Uncharacterized protein</fullName>
    </submittedName>
</protein>
<gene>
    <name evidence="3" type="ORF">F0U60_52835</name>
</gene>
<dbReference type="EMBL" id="CP043494">
    <property type="protein sequence ID" value="WNG51841.1"/>
    <property type="molecule type" value="Genomic_DNA"/>
</dbReference>
<evidence type="ECO:0000256" key="2">
    <source>
        <dbReference type="SAM" id="Phobius"/>
    </source>
</evidence>
<keyword evidence="2" id="KW-0812">Transmembrane</keyword>
<accession>A0ABY9X8Y8</accession>
<feature type="transmembrane region" description="Helical" evidence="2">
    <location>
        <begin position="38"/>
        <end position="57"/>
    </location>
</feature>
<evidence type="ECO:0000313" key="4">
    <source>
        <dbReference type="Proteomes" id="UP001611383"/>
    </source>
</evidence>